<gene>
    <name evidence="2" type="ORF">ABXS05_03255</name>
</gene>
<name>A0ABV3PG00_9HYPH</name>
<protein>
    <submittedName>
        <fullName evidence="2">Uncharacterized protein</fullName>
    </submittedName>
</protein>
<evidence type="ECO:0000313" key="3">
    <source>
        <dbReference type="Proteomes" id="UP001555786"/>
    </source>
</evidence>
<accession>A0ABV3PG00</accession>
<dbReference type="EMBL" id="JBFNQD010000001">
    <property type="protein sequence ID" value="MEW9304540.1"/>
    <property type="molecule type" value="Genomic_DNA"/>
</dbReference>
<dbReference type="RefSeq" id="WP_367622898.1">
    <property type="nucleotide sequence ID" value="NZ_JBFNQD010000001.1"/>
</dbReference>
<keyword evidence="1" id="KW-1133">Transmembrane helix</keyword>
<evidence type="ECO:0000256" key="1">
    <source>
        <dbReference type="SAM" id="Phobius"/>
    </source>
</evidence>
<dbReference type="Proteomes" id="UP001555786">
    <property type="component" value="Unassembled WGS sequence"/>
</dbReference>
<comment type="caution">
    <text evidence="2">The sequence shown here is derived from an EMBL/GenBank/DDBJ whole genome shotgun (WGS) entry which is preliminary data.</text>
</comment>
<keyword evidence="1" id="KW-0472">Membrane</keyword>
<sequence>MYRGTPMQVFLKATFFWMTACVVAAIINWQGFIADPWSKVIGWAIGSYAFAAIASVALWFFGSD</sequence>
<keyword evidence="1" id="KW-0812">Transmembrane</keyword>
<keyword evidence="3" id="KW-1185">Reference proteome</keyword>
<reference evidence="2 3" key="1">
    <citation type="submission" date="2024-07" db="EMBL/GenBank/DDBJ databases">
        <title>Description of Labrys sedimenti sp. nov., isolated from a diclofenac-degrading enrichment culture.</title>
        <authorList>
            <person name="Tancsics A."/>
            <person name="Csepanyi A."/>
        </authorList>
    </citation>
    <scope>NUCLEOTIDE SEQUENCE [LARGE SCALE GENOMIC DNA]</scope>
    <source>
        <strain evidence="2 3">LMG 23578</strain>
    </source>
</reference>
<feature type="transmembrane region" description="Helical" evidence="1">
    <location>
        <begin position="9"/>
        <end position="29"/>
    </location>
</feature>
<proteinExistence type="predicted"/>
<organism evidence="2 3">
    <name type="scientific">Labrys neptuniae</name>
    <dbReference type="NCBI Taxonomy" id="376174"/>
    <lineage>
        <taxon>Bacteria</taxon>
        <taxon>Pseudomonadati</taxon>
        <taxon>Pseudomonadota</taxon>
        <taxon>Alphaproteobacteria</taxon>
        <taxon>Hyphomicrobiales</taxon>
        <taxon>Xanthobacteraceae</taxon>
        <taxon>Labrys</taxon>
    </lineage>
</organism>
<evidence type="ECO:0000313" key="2">
    <source>
        <dbReference type="EMBL" id="MEW9304540.1"/>
    </source>
</evidence>
<feature type="transmembrane region" description="Helical" evidence="1">
    <location>
        <begin position="41"/>
        <end position="61"/>
    </location>
</feature>